<sequence>MTCNTMNTLKFIALIGLLVFSTHVFASSQLPLKSTEVDFYNQTTQQPVKVKFWYQSQAEECSAQICLAAHQSKRKVAMISHGAFGSPIEMNWLGYALASQGYLVAGVAHYGESWMYGKQSIDPSVLMRFWQRPQEISFAIDKLSEPGLLSITVDTNNILMLGHSAGGFTALALAGSTLEAGKTERYCQSVKAARDKSCDYGSTPKSNALNLAEMTTHQAKMFDNRINAIIALDPALGHAVNDNSLQKINVPTLIIGSVENDFLPYEQHAKHYAEHIDNAQLIGIKQGAGHFVYINTCQHEHKAKGVSLCKDREGVDRKAIQQQLLGHVFSFIAREHG</sequence>
<dbReference type="SUPFAM" id="SSF53474">
    <property type="entry name" value="alpha/beta-Hydrolases"/>
    <property type="match status" value="1"/>
</dbReference>
<evidence type="ECO:0000256" key="2">
    <source>
        <dbReference type="ARBA" id="ARBA00022963"/>
    </source>
</evidence>
<organism evidence="5 6">
    <name type="scientific">Thalassotalea loyana</name>
    <dbReference type="NCBI Taxonomy" id="280483"/>
    <lineage>
        <taxon>Bacteria</taxon>
        <taxon>Pseudomonadati</taxon>
        <taxon>Pseudomonadota</taxon>
        <taxon>Gammaproteobacteria</taxon>
        <taxon>Alteromonadales</taxon>
        <taxon>Colwelliaceae</taxon>
        <taxon>Thalassotalea</taxon>
    </lineage>
</organism>
<accession>A0ABQ6H6Z2</accession>
<keyword evidence="3" id="KW-0443">Lipid metabolism</keyword>
<dbReference type="InterPro" id="IPR016986">
    <property type="entry name" value="UCP031982_abhydr"/>
</dbReference>
<name>A0ABQ6H6Z2_9GAMM</name>
<keyword evidence="1 5" id="KW-0378">Hydrolase</keyword>
<dbReference type="EMBL" id="BSSV01000001">
    <property type="protein sequence ID" value="GLX83913.1"/>
    <property type="molecule type" value="Genomic_DNA"/>
</dbReference>
<dbReference type="InterPro" id="IPR029058">
    <property type="entry name" value="AB_hydrolase_fold"/>
</dbReference>
<evidence type="ECO:0000313" key="6">
    <source>
        <dbReference type="Proteomes" id="UP001157134"/>
    </source>
</evidence>
<reference evidence="5 6" key="1">
    <citation type="submission" date="2023-03" db="EMBL/GenBank/DDBJ databases">
        <title>Thalassotalea loyana LMG 22536T draft genome sequence.</title>
        <authorList>
            <person name="Sawabe T."/>
        </authorList>
    </citation>
    <scope>NUCLEOTIDE SEQUENCE [LARGE SCALE GENOMIC DNA]</scope>
    <source>
        <strain evidence="5 6">LMG 22536</strain>
    </source>
</reference>
<evidence type="ECO:0000313" key="5">
    <source>
        <dbReference type="EMBL" id="GLX83913.1"/>
    </source>
</evidence>
<dbReference type="PANTHER" id="PTHR10272">
    <property type="entry name" value="PLATELET-ACTIVATING FACTOR ACETYLHYDROLASE"/>
    <property type="match status" value="1"/>
</dbReference>
<proteinExistence type="predicted"/>
<gene>
    <name evidence="5" type="ORF">tloyanaT_01650</name>
</gene>
<feature type="signal peptide" evidence="4">
    <location>
        <begin position="1"/>
        <end position="26"/>
    </location>
</feature>
<keyword evidence="6" id="KW-1185">Reference proteome</keyword>
<dbReference type="GO" id="GO:0016787">
    <property type="term" value="F:hydrolase activity"/>
    <property type="evidence" value="ECO:0007669"/>
    <property type="project" value="UniProtKB-KW"/>
</dbReference>
<feature type="chain" id="PRO_5046063698" evidence="4">
    <location>
        <begin position="27"/>
        <end position="337"/>
    </location>
</feature>
<evidence type="ECO:0000256" key="4">
    <source>
        <dbReference type="SAM" id="SignalP"/>
    </source>
</evidence>
<dbReference type="Proteomes" id="UP001157134">
    <property type="component" value="Unassembled WGS sequence"/>
</dbReference>
<keyword evidence="2" id="KW-0442">Lipid degradation</keyword>
<evidence type="ECO:0000256" key="3">
    <source>
        <dbReference type="ARBA" id="ARBA00023098"/>
    </source>
</evidence>
<dbReference type="PANTHER" id="PTHR10272:SF0">
    <property type="entry name" value="PLATELET-ACTIVATING FACTOR ACETYLHYDROLASE"/>
    <property type="match status" value="1"/>
</dbReference>
<dbReference type="RefSeq" id="WP_284295456.1">
    <property type="nucleotide sequence ID" value="NZ_BSSV01000001.1"/>
</dbReference>
<dbReference type="PIRSF" id="PIRSF031982">
    <property type="entry name" value="UCP031982_abhydr"/>
    <property type="match status" value="1"/>
</dbReference>
<evidence type="ECO:0000256" key="1">
    <source>
        <dbReference type="ARBA" id="ARBA00022801"/>
    </source>
</evidence>
<comment type="caution">
    <text evidence="5">The sequence shown here is derived from an EMBL/GenBank/DDBJ whole genome shotgun (WGS) entry which is preliminary data.</text>
</comment>
<keyword evidence="4" id="KW-0732">Signal</keyword>
<dbReference type="Gene3D" id="3.40.50.1820">
    <property type="entry name" value="alpha/beta hydrolase"/>
    <property type="match status" value="1"/>
</dbReference>
<protein>
    <submittedName>
        <fullName evidence="5">Dienelactone hydrolase</fullName>
    </submittedName>
</protein>